<proteinExistence type="predicted"/>
<organism evidence="2 3">
    <name type="scientific">Henriciella pelagia</name>
    <dbReference type="NCBI Taxonomy" id="1977912"/>
    <lineage>
        <taxon>Bacteria</taxon>
        <taxon>Pseudomonadati</taxon>
        <taxon>Pseudomonadota</taxon>
        <taxon>Alphaproteobacteria</taxon>
        <taxon>Hyphomonadales</taxon>
        <taxon>Hyphomonadaceae</taxon>
        <taxon>Henriciella</taxon>
    </lineage>
</organism>
<keyword evidence="1" id="KW-0732">Signal</keyword>
<evidence type="ECO:0000313" key="2">
    <source>
        <dbReference type="EMBL" id="GGB73483.1"/>
    </source>
</evidence>
<dbReference type="RefSeq" id="WP_084392008.1">
    <property type="nucleotide sequence ID" value="NZ_BMKF01000002.1"/>
</dbReference>
<evidence type="ECO:0000256" key="1">
    <source>
        <dbReference type="SAM" id="SignalP"/>
    </source>
</evidence>
<dbReference type="Proteomes" id="UP000628854">
    <property type="component" value="Unassembled WGS sequence"/>
</dbReference>
<feature type="signal peptide" evidence="1">
    <location>
        <begin position="1"/>
        <end position="23"/>
    </location>
</feature>
<gene>
    <name evidence="2" type="ORF">GCM10011503_22700</name>
</gene>
<reference evidence="3" key="1">
    <citation type="journal article" date="2019" name="Int. J. Syst. Evol. Microbiol.">
        <title>The Global Catalogue of Microorganisms (GCM) 10K type strain sequencing project: providing services to taxonomists for standard genome sequencing and annotation.</title>
        <authorList>
            <consortium name="The Broad Institute Genomics Platform"/>
            <consortium name="The Broad Institute Genome Sequencing Center for Infectious Disease"/>
            <person name="Wu L."/>
            <person name="Ma J."/>
        </authorList>
    </citation>
    <scope>NUCLEOTIDE SEQUENCE [LARGE SCALE GENOMIC DNA]</scope>
    <source>
        <strain evidence="3">CGMCC 1.15928</strain>
    </source>
</reference>
<evidence type="ECO:0000313" key="3">
    <source>
        <dbReference type="Proteomes" id="UP000628854"/>
    </source>
</evidence>
<name>A0ABQ1JNE9_9PROT</name>
<accession>A0ABQ1JNE9</accession>
<keyword evidence="3" id="KW-1185">Reference proteome</keyword>
<sequence length="584" mass="62331">MFSKGRCTGFAAALALVALPASAQIEAGGLDDVDSWGVSLLERGEAGLSERVWSGSDGEYLFGLLSAIDVEALSEPERAVLSRALRSPANGIRGDVATDLAEKRLGLLMALGEEDAAIKLARQLDEPPEGFDGDAILSDARLANGDLDVVCRQMDPVAEGAFWAQLRAICTLSNEDYAAAELSIEIAAQQEGVDPWFAETAIAILAEAEELPDARYGSGLEIALSQLAGLQITEETIDSMPPEMAADLAGDRDIDLGLRLMAAGKAAAAGSMNPKEHRRLYAELIETEEFEPESAIEAAFVALAREPDPEPEPELVIAAPSTGGPRDLRVMNEDWIEPVRPEDVSPEALEADPVDEISLAEEQALAISEALRQAGGDKSDLQALARLFEADLGRLEVNDDTRFAAISFAAALMSVGNDQGAMRWLNGLDEEELSDSEAFEAALLTGYASIFADQRTSSTLRDIAQTLLETGIEPAQNEQALRLISLWSGFDMPMPVEARMALADATLRSRRIETGKLVAIDAAARNGAPGEALFSLLGETRGNPGELSGADLQIAIQVLRRIGAQVEAEALALETGEVWRLVRR</sequence>
<protein>
    <recommendedName>
        <fullName evidence="4">Antifreeze glycopeptide</fullName>
    </recommendedName>
</protein>
<comment type="caution">
    <text evidence="2">The sequence shown here is derived from an EMBL/GenBank/DDBJ whole genome shotgun (WGS) entry which is preliminary data.</text>
</comment>
<dbReference type="EMBL" id="BMKF01000002">
    <property type="protein sequence ID" value="GGB73483.1"/>
    <property type="molecule type" value="Genomic_DNA"/>
</dbReference>
<feature type="chain" id="PRO_5047281244" description="Antifreeze glycopeptide" evidence="1">
    <location>
        <begin position="24"/>
        <end position="584"/>
    </location>
</feature>
<evidence type="ECO:0008006" key="4">
    <source>
        <dbReference type="Google" id="ProtNLM"/>
    </source>
</evidence>